<dbReference type="AlphaFoldDB" id="A0A7X1Y8I9"/>
<name>A0A7X1Y8I9_9PSED</name>
<dbReference type="EMBL" id="WIVX01000050">
    <property type="protein sequence ID" value="MQU32131.1"/>
    <property type="molecule type" value="Genomic_DNA"/>
</dbReference>
<evidence type="ECO:0008006" key="3">
    <source>
        <dbReference type="Google" id="ProtNLM"/>
    </source>
</evidence>
<keyword evidence="2" id="KW-1185">Reference proteome</keyword>
<evidence type="ECO:0000313" key="1">
    <source>
        <dbReference type="EMBL" id="MQU32131.1"/>
    </source>
</evidence>
<sequence>MRVENTGCALELKIHFKNRWMIVSPIESDGRSQVEIFMDDVSSNFQSNISGLMVMMERHSKHGCETFNTEQCHYVDQSEKIYEYIKGRLRFFWFEDEDRVIVCTHGIVKKSQKTPKREIDKALRVKTAYLLSKSSRSLQFIDEA</sequence>
<accession>A0A7X1Y8I9</accession>
<proteinExistence type="predicted"/>
<gene>
    <name evidence="1" type="ORF">GHO30_12125</name>
</gene>
<dbReference type="Proteomes" id="UP000470186">
    <property type="component" value="Unassembled WGS sequence"/>
</dbReference>
<dbReference type="Pfam" id="PF05973">
    <property type="entry name" value="Gp49"/>
    <property type="match status" value="1"/>
</dbReference>
<organism evidence="1 2">
    <name type="scientific">Pseudomonas helleri</name>
    <dbReference type="NCBI Taxonomy" id="1608996"/>
    <lineage>
        <taxon>Bacteria</taxon>
        <taxon>Pseudomonadati</taxon>
        <taxon>Pseudomonadota</taxon>
        <taxon>Gammaproteobacteria</taxon>
        <taxon>Pseudomonadales</taxon>
        <taxon>Pseudomonadaceae</taxon>
        <taxon>Pseudomonas</taxon>
    </lineage>
</organism>
<dbReference type="InterPro" id="IPR009241">
    <property type="entry name" value="HigB-like"/>
</dbReference>
<comment type="caution">
    <text evidence="1">The sequence shown here is derived from an EMBL/GenBank/DDBJ whole genome shotgun (WGS) entry which is preliminary data.</text>
</comment>
<reference evidence="1 2" key="1">
    <citation type="submission" date="2019-10" db="EMBL/GenBank/DDBJ databases">
        <title>Evaluation of single-gene subtyping targets for Pseudomonas.</title>
        <authorList>
            <person name="Reichler S.J."/>
            <person name="Orsi R.H."/>
            <person name="Wiedmann M."/>
            <person name="Martin N.H."/>
            <person name="Murphy S.I."/>
        </authorList>
    </citation>
    <scope>NUCLEOTIDE SEQUENCE [LARGE SCALE GENOMIC DNA]</scope>
    <source>
        <strain evidence="1 2">FSL R10-2107</strain>
    </source>
</reference>
<evidence type="ECO:0000313" key="2">
    <source>
        <dbReference type="Proteomes" id="UP000470186"/>
    </source>
</evidence>
<protein>
    <recommendedName>
        <fullName evidence="3">Type II toxin-antitoxin system RelE/ParE family toxin</fullName>
    </recommendedName>
</protein>